<evidence type="ECO:0008006" key="4">
    <source>
        <dbReference type="Google" id="ProtNLM"/>
    </source>
</evidence>
<name>A0ABS1DJ93_9PROT</name>
<feature type="compositionally biased region" description="Basic residues" evidence="1">
    <location>
        <begin position="138"/>
        <end position="152"/>
    </location>
</feature>
<gene>
    <name evidence="2" type="ORF">CKO28_21215</name>
</gene>
<organism evidence="2 3">
    <name type="scientific">Rhodovibrio sodomensis</name>
    <dbReference type="NCBI Taxonomy" id="1088"/>
    <lineage>
        <taxon>Bacteria</taxon>
        <taxon>Pseudomonadati</taxon>
        <taxon>Pseudomonadota</taxon>
        <taxon>Alphaproteobacteria</taxon>
        <taxon>Rhodospirillales</taxon>
        <taxon>Rhodovibrionaceae</taxon>
        <taxon>Rhodovibrio</taxon>
    </lineage>
</organism>
<comment type="caution">
    <text evidence="2">The sequence shown here is derived from an EMBL/GenBank/DDBJ whole genome shotgun (WGS) entry which is preliminary data.</text>
</comment>
<reference evidence="2 3" key="1">
    <citation type="journal article" date="2020" name="Microorganisms">
        <title>Osmotic Adaptation and Compatible Solute Biosynthesis of Phototrophic Bacteria as Revealed from Genome Analyses.</title>
        <authorList>
            <person name="Imhoff J.F."/>
            <person name="Rahn T."/>
            <person name="Kunzel S."/>
            <person name="Keller A."/>
            <person name="Neulinger S.C."/>
        </authorList>
    </citation>
    <scope>NUCLEOTIDE SEQUENCE [LARGE SCALE GENOMIC DNA]</scope>
    <source>
        <strain evidence="2 3">DSM 9895</strain>
    </source>
</reference>
<feature type="region of interest" description="Disordered" evidence="1">
    <location>
        <begin position="138"/>
        <end position="160"/>
    </location>
</feature>
<dbReference type="EMBL" id="NRRL01000099">
    <property type="protein sequence ID" value="MBK1670545.1"/>
    <property type="molecule type" value="Genomic_DNA"/>
</dbReference>
<evidence type="ECO:0000313" key="2">
    <source>
        <dbReference type="EMBL" id="MBK1670545.1"/>
    </source>
</evidence>
<dbReference type="RefSeq" id="WP_200342910.1">
    <property type="nucleotide sequence ID" value="NZ_NRRL01000099.1"/>
</dbReference>
<keyword evidence="3" id="KW-1185">Reference proteome</keyword>
<dbReference type="Gene3D" id="1.10.10.60">
    <property type="entry name" value="Homeodomain-like"/>
    <property type="match status" value="1"/>
</dbReference>
<dbReference type="Proteomes" id="UP001296873">
    <property type="component" value="Unassembled WGS sequence"/>
</dbReference>
<evidence type="ECO:0000256" key="1">
    <source>
        <dbReference type="SAM" id="MobiDB-lite"/>
    </source>
</evidence>
<sequence length="335" mass="36727">MTDSEKAQIAELHADGRSPSGIALSIGRSRYVVRYWMDKMGLDTSANASRWREIESRAVDMKRAGETTEGIARALGIGTATIRSMLARHGLTGAPPPAPIELEEAKRLLRLYESGVYSIRGLCRQTGRGRPAIKTALKRARQANKPGPKPRARAGAISEQERTRIRSAHLAGASVQDLVTTFGRSENTIYKIIKHLKPRHRIEPDRMARLWKRGHSIAGIARYDKISQRTVRRKLAEAGIGSTQPLKDGLALVEAGVSVEVAADRVICDPARLRGAVKRAARARQAAEVQSLRAEGMSCAAIAARLGPNWTRIDVEKLLMDTRDDEQTPPQDLAA</sequence>
<evidence type="ECO:0000313" key="3">
    <source>
        <dbReference type="Proteomes" id="UP001296873"/>
    </source>
</evidence>
<proteinExistence type="predicted"/>
<protein>
    <recommendedName>
        <fullName evidence="4">Helix-turn-helix domain containing protein</fullName>
    </recommendedName>
</protein>
<accession>A0ABS1DJ93</accession>